<name>K1UCD0_9ZZZZ</name>
<feature type="domain" description="HTH cro/C1-type" evidence="1">
    <location>
        <begin position="7"/>
        <end position="68"/>
    </location>
</feature>
<protein>
    <submittedName>
        <fullName evidence="2">Repressor LexA</fullName>
    </submittedName>
</protein>
<evidence type="ECO:0000259" key="1">
    <source>
        <dbReference type="PROSITE" id="PS50943"/>
    </source>
</evidence>
<evidence type="ECO:0000313" key="2">
    <source>
        <dbReference type="EMBL" id="EKC69166.1"/>
    </source>
</evidence>
<reference evidence="2" key="1">
    <citation type="journal article" date="2013" name="Environ. Microbiol.">
        <title>Microbiota from the distal guts of lean and obese adolescents exhibit partial functional redundancy besides clear differences in community structure.</title>
        <authorList>
            <person name="Ferrer M."/>
            <person name="Ruiz A."/>
            <person name="Lanza F."/>
            <person name="Haange S.B."/>
            <person name="Oberbach A."/>
            <person name="Till H."/>
            <person name="Bargiela R."/>
            <person name="Campoy C."/>
            <person name="Segura M.T."/>
            <person name="Richter M."/>
            <person name="von Bergen M."/>
            <person name="Seifert J."/>
            <person name="Suarez A."/>
        </authorList>
    </citation>
    <scope>NUCLEOTIDE SEQUENCE</scope>
</reference>
<dbReference type="Gene3D" id="1.10.260.40">
    <property type="entry name" value="lambda repressor-like DNA-binding domains"/>
    <property type="match status" value="1"/>
</dbReference>
<dbReference type="InterPro" id="IPR010982">
    <property type="entry name" value="Lambda_DNA-bd_dom_sf"/>
</dbReference>
<proteinExistence type="predicted"/>
<dbReference type="InterPro" id="IPR001387">
    <property type="entry name" value="Cro/C1-type_HTH"/>
</dbReference>
<dbReference type="CDD" id="cd00093">
    <property type="entry name" value="HTH_XRE"/>
    <property type="match status" value="1"/>
</dbReference>
<dbReference type="SUPFAM" id="SSF47413">
    <property type="entry name" value="lambda repressor-like DNA-binding domains"/>
    <property type="match status" value="1"/>
</dbReference>
<dbReference type="InterPro" id="IPR039418">
    <property type="entry name" value="LexA-like"/>
</dbReference>
<dbReference type="AlphaFoldDB" id="K1UCD0"/>
<dbReference type="PROSITE" id="PS50943">
    <property type="entry name" value="HTH_CROC1"/>
    <property type="match status" value="1"/>
</dbReference>
<dbReference type="InterPro" id="IPR050077">
    <property type="entry name" value="LexA_repressor"/>
</dbReference>
<dbReference type="Pfam" id="PF00717">
    <property type="entry name" value="Peptidase_S24"/>
    <property type="match status" value="1"/>
</dbReference>
<dbReference type="EMBL" id="AJWZ01003094">
    <property type="protein sequence ID" value="EKC69166.1"/>
    <property type="molecule type" value="Genomic_DNA"/>
</dbReference>
<organism evidence="2">
    <name type="scientific">human gut metagenome</name>
    <dbReference type="NCBI Taxonomy" id="408170"/>
    <lineage>
        <taxon>unclassified sequences</taxon>
        <taxon>metagenomes</taxon>
        <taxon>organismal metagenomes</taxon>
    </lineage>
</organism>
<dbReference type="InterPro" id="IPR036286">
    <property type="entry name" value="LexA/Signal_pep-like_sf"/>
</dbReference>
<dbReference type="GO" id="GO:0003677">
    <property type="term" value="F:DNA binding"/>
    <property type="evidence" value="ECO:0007669"/>
    <property type="project" value="InterPro"/>
</dbReference>
<comment type="caution">
    <text evidence="2">The sequence shown here is derived from an EMBL/GenBank/DDBJ whole genome shotgun (WGS) entry which is preliminary data.</text>
</comment>
<dbReference type="SUPFAM" id="SSF51306">
    <property type="entry name" value="LexA/Signal peptidase"/>
    <property type="match status" value="1"/>
</dbReference>
<dbReference type="PANTHER" id="PTHR33516">
    <property type="entry name" value="LEXA REPRESSOR"/>
    <property type="match status" value="1"/>
</dbReference>
<accession>K1UCD0</accession>
<dbReference type="Gene3D" id="2.10.109.10">
    <property type="entry name" value="Umud Fragment, subunit A"/>
    <property type="match status" value="1"/>
</dbReference>
<dbReference type="PANTHER" id="PTHR33516:SF2">
    <property type="entry name" value="LEXA REPRESSOR-RELATED"/>
    <property type="match status" value="1"/>
</dbReference>
<dbReference type="CDD" id="cd06529">
    <property type="entry name" value="S24_LexA-like"/>
    <property type="match status" value="1"/>
</dbReference>
<sequence length="191" mass="21499">MYIGEIIKNYRTKNQLSQRAFAARASLSPSYINTLEKIYNPKTGKPYSITTDVALELSKAMFINIADLLNMLDETQEFIVNNDTKIDNFGNSVISIPILGTVKAGYDYLTQENWIGTIGVETSLVGNVEDYFALRVHGDSMSPSLIENDIVIIKKQNDFENGDIVVAIINDNEVTIKKGRKNKDWYLFTTT</sequence>
<gene>
    <name evidence="2" type="ORF">OBE_04545</name>
</gene>
<dbReference type="InterPro" id="IPR015927">
    <property type="entry name" value="Peptidase_S24_S26A/B/C"/>
</dbReference>